<protein>
    <submittedName>
        <fullName evidence="3">CRISPR-associated RAMP Cmr4</fullName>
    </submittedName>
</protein>
<dbReference type="AlphaFoldDB" id="A0A6S6T9E8"/>
<dbReference type="PANTHER" id="PTHR36700">
    <property type="entry name" value="CRISPR SYSTEM CMR SUBUNIT CMR4"/>
    <property type="match status" value="1"/>
</dbReference>
<evidence type="ECO:0000256" key="1">
    <source>
        <dbReference type="ARBA" id="ARBA00023118"/>
    </source>
</evidence>
<dbReference type="InterPro" id="IPR005537">
    <property type="entry name" value="RAMP_III_fam"/>
</dbReference>
<dbReference type="GO" id="GO:0051607">
    <property type="term" value="P:defense response to virus"/>
    <property type="evidence" value="ECO:0007669"/>
    <property type="project" value="UniProtKB-KW"/>
</dbReference>
<gene>
    <name evidence="3" type="ORF">HELGO_WM6858</name>
</gene>
<accession>A0A6S6T9E8</accession>
<dbReference type="Pfam" id="PF03787">
    <property type="entry name" value="RAMPs"/>
    <property type="match status" value="1"/>
</dbReference>
<keyword evidence="1" id="KW-0051">Antiviral defense</keyword>
<organism evidence="3">
    <name type="scientific">uncultured Sulfurovum sp</name>
    <dbReference type="NCBI Taxonomy" id="269237"/>
    <lineage>
        <taxon>Bacteria</taxon>
        <taxon>Pseudomonadati</taxon>
        <taxon>Campylobacterota</taxon>
        <taxon>Epsilonproteobacteria</taxon>
        <taxon>Campylobacterales</taxon>
        <taxon>Sulfurovaceae</taxon>
        <taxon>Sulfurovum</taxon>
        <taxon>environmental samples</taxon>
    </lineage>
</organism>
<dbReference type="PANTHER" id="PTHR36700:SF1">
    <property type="entry name" value="CRISPR SYSTEM CMR SUBUNIT CMR4"/>
    <property type="match status" value="1"/>
</dbReference>
<dbReference type="InterPro" id="IPR013410">
    <property type="entry name" value="CRISPR-assoc_RAMP_Cmr4"/>
</dbReference>
<sequence>MYKNRLYLIENKTSLHVGSGDANFGVIDKQIQRDAITEYPTIHSSSLKGALREYIMHKLECPIKRDKDKDEKYTEEEQSRYNQVAHIFGDDEQSGKVRFIDAHLLSIPMRSDLNPYYHCVSPKSIELLVDFADTFGLTLEDKEALTALANYSDDALLVSKESPVIEDFQATSNESYDLSVLEGIVGSPVALVPNKKYAELLKNLPIIARNQLENGESKNLFYEEVLPRKSKFFTVISEPTYLNFDDKDRLEKAFEKFATYLMDNDTIHIGANASIGYGVCKFKEL</sequence>
<evidence type="ECO:0000313" key="3">
    <source>
        <dbReference type="EMBL" id="CAA6815654.1"/>
    </source>
</evidence>
<feature type="domain" description="CRISPR type III-associated protein" evidence="2">
    <location>
        <begin position="9"/>
        <end position="281"/>
    </location>
</feature>
<reference evidence="3" key="1">
    <citation type="submission" date="2020-01" db="EMBL/GenBank/DDBJ databases">
        <authorList>
            <person name="Meier V. D."/>
            <person name="Meier V D."/>
        </authorList>
    </citation>
    <scope>NUCLEOTIDE SEQUENCE</scope>
    <source>
        <strain evidence="3">HLG_WM_MAG_04</strain>
    </source>
</reference>
<evidence type="ECO:0000259" key="2">
    <source>
        <dbReference type="Pfam" id="PF03787"/>
    </source>
</evidence>
<dbReference type="NCBIfam" id="TIGR02580">
    <property type="entry name" value="cas_RAMP_Cmr4"/>
    <property type="match status" value="1"/>
</dbReference>
<proteinExistence type="predicted"/>
<dbReference type="EMBL" id="CACVAX010000043">
    <property type="protein sequence ID" value="CAA6815654.1"/>
    <property type="molecule type" value="Genomic_DNA"/>
</dbReference>
<name>A0A6S6T9E8_9BACT</name>